<keyword evidence="1" id="KW-0732">Signal</keyword>
<evidence type="ECO:0008006" key="4">
    <source>
        <dbReference type="Google" id="ProtNLM"/>
    </source>
</evidence>
<evidence type="ECO:0000313" key="2">
    <source>
        <dbReference type="EMBL" id="OAO97727.1"/>
    </source>
</evidence>
<gene>
    <name evidence="2" type="ordered locus">AXX17_At4g05760</name>
</gene>
<comment type="caution">
    <text evidence="2">The sequence shown here is derived from an EMBL/GenBank/DDBJ whole genome shotgun (WGS) entry which is preliminary data.</text>
</comment>
<name>A0A178UWH2_ARATH</name>
<feature type="chain" id="PRO_5008094372" description="Transmembrane protein" evidence="1">
    <location>
        <begin position="26"/>
        <end position="60"/>
    </location>
</feature>
<protein>
    <recommendedName>
        <fullName evidence="4">Transmembrane protein</fullName>
    </recommendedName>
</protein>
<proteinExistence type="predicted"/>
<dbReference type="EMBL" id="LUHQ01000004">
    <property type="protein sequence ID" value="OAO97727.1"/>
    <property type="molecule type" value="Genomic_DNA"/>
</dbReference>
<sequence>MFASSFSSSPMILLTILVMLQQRFTKSLTLVQRFSNFFTMVGDVVLVDNEMMNQTVKLRV</sequence>
<dbReference type="AlphaFoldDB" id="A0A178UWH2"/>
<accession>A0A178UWH2</accession>
<dbReference type="Proteomes" id="UP000078284">
    <property type="component" value="Chromosome 4"/>
</dbReference>
<reference evidence="3" key="1">
    <citation type="journal article" date="2016" name="Proc. Natl. Acad. Sci. U.S.A.">
        <title>Chromosome-level assembly of Arabidopsis thaliana Ler reveals the extent of translocation and inversion polymorphisms.</title>
        <authorList>
            <person name="Zapata L."/>
            <person name="Ding J."/>
            <person name="Willing E.M."/>
            <person name="Hartwig B."/>
            <person name="Bezdan D."/>
            <person name="Jiao W.B."/>
            <person name="Patel V."/>
            <person name="Velikkakam James G."/>
            <person name="Koornneef M."/>
            <person name="Ossowski S."/>
            <person name="Schneeberger K."/>
        </authorList>
    </citation>
    <scope>NUCLEOTIDE SEQUENCE [LARGE SCALE GENOMIC DNA]</scope>
    <source>
        <strain evidence="3">cv. Landsberg erecta</strain>
    </source>
</reference>
<evidence type="ECO:0000313" key="3">
    <source>
        <dbReference type="Proteomes" id="UP000078284"/>
    </source>
</evidence>
<feature type="signal peptide" evidence="1">
    <location>
        <begin position="1"/>
        <end position="25"/>
    </location>
</feature>
<evidence type="ECO:0000256" key="1">
    <source>
        <dbReference type="SAM" id="SignalP"/>
    </source>
</evidence>
<organism evidence="2 3">
    <name type="scientific">Arabidopsis thaliana</name>
    <name type="common">Mouse-ear cress</name>
    <dbReference type="NCBI Taxonomy" id="3702"/>
    <lineage>
        <taxon>Eukaryota</taxon>
        <taxon>Viridiplantae</taxon>
        <taxon>Streptophyta</taxon>
        <taxon>Embryophyta</taxon>
        <taxon>Tracheophyta</taxon>
        <taxon>Spermatophyta</taxon>
        <taxon>Magnoliopsida</taxon>
        <taxon>eudicotyledons</taxon>
        <taxon>Gunneridae</taxon>
        <taxon>Pentapetalae</taxon>
        <taxon>rosids</taxon>
        <taxon>malvids</taxon>
        <taxon>Brassicales</taxon>
        <taxon>Brassicaceae</taxon>
        <taxon>Camelineae</taxon>
        <taxon>Arabidopsis</taxon>
    </lineage>
</organism>